<comment type="caution">
    <text evidence="1">The sequence shown here is derived from an EMBL/GenBank/DDBJ whole genome shotgun (WGS) entry which is preliminary data.</text>
</comment>
<accession>A0ACA9K8U7</accession>
<evidence type="ECO:0000313" key="1">
    <source>
        <dbReference type="EMBL" id="CAG8459403.1"/>
    </source>
</evidence>
<proteinExistence type="predicted"/>
<evidence type="ECO:0000313" key="2">
    <source>
        <dbReference type="Proteomes" id="UP000789366"/>
    </source>
</evidence>
<dbReference type="EMBL" id="CAJVPW010000591">
    <property type="protein sequence ID" value="CAG8459403.1"/>
    <property type="molecule type" value="Genomic_DNA"/>
</dbReference>
<organism evidence="1 2">
    <name type="scientific">Cetraspora pellucida</name>
    <dbReference type="NCBI Taxonomy" id="1433469"/>
    <lineage>
        <taxon>Eukaryota</taxon>
        <taxon>Fungi</taxon>
        <taxon>Fungi incertae sedis</taxon>
        <taxon>Mucoromycota</taxon>
        <taxon>Glomeromycotina</taxon>
        <taxon>Glomeromycetes</taxon>
        <taxon>Diversisporales</taxon>
        <taxon>Gigasporaceae</taxon>
        <taxon>Cetraspora</taxon>
    </lineage>
</organism>
<gene>
    <name evidence="1" type="ORF">SPELUC_LOCUS1188</name>
</gene>
<sequence length="391" mass="43979">MSRDLGDDPIPNDKIILNVGGIKYETYRTTLTTYPETLLGTMFHPRNKEMLHPTNGNEYFIDRNGYAFHYIMEYYRTGSIVWSPALETSSDFPSPPLSSIISCSPSLSSSHTEVNNATVPTGAAAAVIASTSSSFINKTPQINSQINSQINPQINSHINPQINSHINPQINQQINPQINTQINSQTNTQVNPLNSRFSPPTISTSSSPPISSQSILTQSISTQQISTQISTPIKKPQPSNSHPHFYHVSLPELEQEFNYFQIPFTSQVSVAQKAAGELLDSFAYTIEEVLCASIAKLIDRISITFYRDGSQMEYLQFSQEGNKLREFSLNGYCIINHFYEDIKKYLEEIFPNMKIKLEFGANYKCLTMSMSHLFTRNTIKEHSKIGKLNKN</sequence>
<protein>
    <submittedName>
        <fullName evidence="1">682_t:CDS:1</fullName>
    </submittedName>
</protein>
<name>A0ACA9K8U7_9GLOM</name>
<dbReference type="Proteomes" id="UP000789366">
    <property type="component" value="Unassembled WGS sequence"/>
</dbReference>
<keyword evidence="2" id="KW-1185">Reference proteome</keyword>
<reference evidence="1" key="1">
    <citation type="submission" date="2021-06" db="EMBL/GenBank/DDBJ databases">
        <authorList>
            <person name="Kallberg Y."/>
            <person name="Tangrot J."/>
            <person name="Rosling A."/>
        </authorList>
    </citation>
    <scope>NUCLEOTIDE SEQUENCE</scope>
    <source>
        <strain evidence="1">28 12/20/2015</strain>
    </source>
</reference>